<gene>
    <name evidence="2" type="ORF">PSTG_03060</name>
</gene>
<comment type="caution">
    <text evidence="2">The sequence shown here is derived from an EMBL/GenBank/DDBJ whole genome shotgun (WGS) entry which is preliminary data.</text>
</comment>
<proteinExistence type="predicted"/>
<accession>A0A0L0VXK1</accession>
<evidence type="ECO:0000313" key="3">
    <source>
        <dbReference type="Proteomes" id="UP000054564"/>
    </source>
</evidence>
<keyword evidence="3" id="KW-1185">Reference proteome</keyword>
<name>A0A0L0VXK1_9BASI</name>
<evidence type="ECO:0000313" key="2">
    <source>
        <dbReference type="EMBL" id="KNF03978.1"/>
    </source>
</evidence>
<sequence length="215" mass="24133">MSESDSHHPLIQDNSPSPAENTTPPTSDHAHTENTKPRDRAGQSANQKSLDFFTVTQIQINCVRETDEQNQPANLLRDRVHSLSKEWLAGMRADFIEIQELMDINSQIAQDFNDWVEAGAVDSLVHQEKSLRESLEEIHSLESQAGRFTLPSSLSFFLASSAEMISQHPKQRLDRVCKCQLQNEIDLAISEMKKITDRLIDPGSLQAKPAKSSVN</sequence>
<feature type="compositionally biased region" description="Basic and acidic residues" evidence="1">
    <location>
        <begin position="1"/>
        <end position="10"/>
    </location>
</feature>
<evidence type="ECO:0000256" key="1">
    <source>
        <dbReference type="SAM" id="MobiDB-lite"/>
    </source>
</evidence>
<feature type="compositionally biased region" description="Polar residues" evidence="1">
    <location>
        <begin position="12"/>
        <end position="26"/>
    </location>
</feature>
<feature type="region of interest" description="Disordered" evidence="1">
    <location>
        <begin position="1"/>
        <end position="44"/>
    </location>
</feature>
<dbReference type="AlphaFoldDB" id="A0A0L0VXK1"/>
<dbReference type="Proteomes" id="UP000054564">
    <property type="component" value="Unassembled WGS sequence"/>
</dbReference>
<protein>
    <submittedName>
        <fullName evidence="2">Uncharacterized protein</fullName>
    </submittedName>
</protein>
<reference evidence="3" key="1">
    <citation type="submission" date="2014-03" db="EMBL/GenBank/DDBJ databases">
        <title>The Genome Sequence of Puccinia striiformis f. sp. tritici PST-78.</title>
        <authorList>
            <consortium name="The Broad Institute Genome Sequencing Platform"/>
            <person name="Cuomo C."/>
            <person name="Hulbert S."/>
            <person name="Chen X."/>
            <person name="Walker B."/>
            <person name="Young S.K."/>
            <person name="Zeng Q."/>
            <person name="Gargeya S."/>
            <person name="Fitzgerald M."/>
            <person name="Haas B."/>
            <person name="Abouelleil A."/>
            <person name="Alvarado L."/>
            <person name="Arachchi H.M."/>
            <person name="Berlin A.M."/>
            <person name="Chapman S.B."/>
            <person name="Goldberg J."/>
            <person name="Griggs A."/>
            <person name="Gujja S."/>
            <person name="Hansen M."/>
            <person name="Howarth C."/>
            <person name="Imamovic A."/>
            <person name="Larimer J."/>
            <person name="McCowan C."/>
            <person name="Montmayeur A."/>
            <person name="Murphy C."/>
            <person name="Neiman D."/>
            <person name="Pearson M."/>
            <person name="Priest M."/>
            <person name="Roberts A."/>
            <person name="Saif S."/>
            <person name="Shea T."/>
            <person name="Sisk P."/>
            <person name="Sykes S."/>
            <person name="Wortman J."/>
            <person name="Nusbaum C."/>
            <person name="Birren B."/>
        </authorList>
    </citation>
    <scope>NUCLEOTIDE SEQUENCE [LARGE SCALE GENOMIC DNA]</scope>
    <source>
        <strain evidence="3">race PST-78</strain>
    </source>
</reference>
<dbReference type="OrthoDB" id="2505196at2759"/>
<organism evidence="2 3">
    <name type="scientific">Puccinia striiformis f. sp. tritici PST-78</name>
    <dbReference type="NCBI Taxonomy" id="1165861"/>
    <lineage>
        <taxon>Eukaryota</taxon>
        <taxon>Fungi</taxon>
        <taxon>Dikarya</taxon>
        <taxon>Basidiomycota</taxon>
        <taxon>Pucciniomycotina</taxon>
        <taxon>Pucciniomycetes</taxon>
        <taxon>Pucciniales</taxon>
        <taxon>Pucciniaceae</taxon>
        <taxon>Puccinia</taxon>
    </lineage>
</organism>
<feature type="compositionally biased region" description="Basic and acidic residues" evidence="1">
    <location>
        <begin position="28"/>
        <end position="41"/>
    </location>
</feature>
<dbReference type="EMBL" id="AJIL01000015">
    <property type="protein sequence ID" value="KNF03978.1"/>
    <property type="molecule type" value="Genomic_DNA"/>
</dbReference>